<comment type="similarity">
    <text evidence="1">Belongs to the UPF0749 family.</text>
</comment>
<evidence type="ECO:0000256" key="3">
    <source>
        <dbReference type="SAM" id="Phobius"/>
    </source>
</evidence>
<dbReference type="RefSeq" id="WP_070109136.1">
    <property type="nucleotide sequence ID" value="NZ_LZFO01000002.1"/>
</dbReference>
<evidence type="ECO:0008006" key="6">
    <source>
        <dbReference type="Google" id="ProtNLM"/>
    </source>
</evidence>
<dbReference type="Pfam" id="PF05949">
    <property type="entry name" value="DUF881"/>
    <property type="match status" value="1"/>
</dbReference>
<name>A0A1E8F1Q8_9CLOT</name>
<dbReference type="PATRIC" id="fig|1121290.3.peg.162"/>
<organism evidence="4 5">
    <name type="scientific">Clostridium acetireducens DSM 10703</name>
    <dbReference type="NCBI Taxonomy" id="1121290"/>
    <lineage>
        <taxon>Bacteria</taxon>
        <taxon>Bacillati</taxon>
        <taxon>Bacillota</taxon>
        <taxon>Clostridia</taxon>
        <taxon>Eubacteriales</taxon>
        <taxon>Clostridiaceae</taxon>
        <taxon>Clostridium</taxon>
    </lineage>
</organism>
<keyword evidence="2" id="KW-0175">Coiled coil</keyword>
<dbReference type="InterPro" id="IPR010273">
    <property type="entry name" value="DUF881"/>
</dbReference>
<accession>A0A1E8F1Q8</accession>
<dbReference type="PANTHER" id="PTHR37313">
    <property type="entry name" value="UPF0749 PROTEIN RV1825"/>
    <property type="match status" value="1"/>
</dbReference>
<comment type="caution">
    <text evidence="4">The sequence shown here is derived from an EMBL/GenBank/DDBJ whole genome shotgun (WGS) entry which is preliminary data.</text>
</comment>
<feature type="transmembrane region" description="Helical" evidence="3">
    <location>
        <begin position="6"/>
        <end position="27"/>
    </location>
</feature>
<evidence type="ECO:0000256" key="1">
    <source>
        <dbReference type="ARBA" id="ARBA00009108"/>
    </source>
</evidence>
<sequence length="238" mass="27185">MKNNEANAFVFIASVILGILIAMNISFNKSHKRVVLSAKQYQEAYNQRNKLHNDISDLIEEYKKNESKIKKYKNSNKNYEEIMQEINSEVSINNLILGVTDVTGPGIKIVLEDASVEFVNDPFEYKSRLIHDRDIIQVINDLKNAGAEALSINDQRIINSTEVYCNGPFLRVNGVKIVAPFYIYAIGNAETMKNYMLSNENYLKGMIIRKINVSITEENNIVIPAYNGKMLHKYLKLN</sequence>
<evidence type="ECO:0000256" key="2">
    <source>
        <dbReference type="SAM" id="Coils"/>
    </source>
</evidence>
<dbReference type="AlphaFoldDB" id="A0A1E8F1Q8"/>
<keyword evidence="3" id="KW-0812">Transmembrane</keyword>
<protein>
    <recommendedName>
        <fullName evidence="6">Division initiation protein</fullName>
    </recommendedName>
</protein>
<evidence type="ECO:0000313" key="4">
    <source>
        <dbReference type="EMBL" id="OFI07555.1"/>
    </source>
</evidence>
<keyword evidence="3" id="KW-1133">Transmembrane helix</keyword>
<dbReference type="STRING" id="1121290.CLAOCE_01590"/>
<dbReference type="Gene3D" id="3.30.70.1880">
    <property type="entry name" value="Protein of unknown function DUF881"/>
    <property type="match status" value="1"/>
</dbReference>
<keyword evidence="3" id="KW-0472">Membrane</keyword>
<evidence type="ECO:0000313" key="5">
    <source>
        <dbReference type="Proteomes" id="UP000175744"/>
    </source>
</evidence>
<dbReference type="EMBL" id="LZFO01000002">
    <property type="protein sequence ID" value="OFI07555.1"/>
    <property type="molecule type" value="Genomic_DNA"/>
</dbReference>
<feature type="coiled-coil region" evidence="2">
    <location>
        <begin position="41"/>
        <end position="89"/>
    </location>
</feature>
<gene>
    <name evidence="4" type="ORF">CLOACE_01590</name>
</gene>
<dbReference type="Proteomes" id="UP000175744">
    <property type="component" value="Unassembled WGS sequence"/>
</dbReference>
<proteinExistence type="inferred from homology"/>
<dbReference type="PANTHER" id="PTHR37313:SF2">
    <property type="entry name" value="UPF0749 PROTEIN YLXX"/>
    <property type="match status" value="1"/>
</dbReference>
<reference evidence="4 5" key="1">
    <citation type="submission" date="2016-06" db="EMBL/GenBank/DDBJ databases">
        <title>Genome sequence of Clostridium acetireducens DSM 10703.</title>
        <authorList>
            <person name="Poehlein A."/>
            <person name="Fluechter S."/>
            <person name="Duerre P."/>
            <person name="Daniel R."/>
        </authorList>
    </citation>
    <scope>NUCLEOTIDE SEQUENCE [LARGE SCALE GENOMIC DNA]</scope>
    <source>
        <strain evidence="4 5">DSM 10703</strain>
    </source>
</reference>
<keyword evidence="5" id="KW-1185">Reference proteome</keyword>
<dbReference type="OrthoDB" id="9776196at2"/>